<gene>
    <name evidence="2" type="ORF">ANDA3_4321</name>
    <name evidence="3" type="ORF">DAR2_4173</name>
    <name evidence="4" type="ORF">DAR3_3854</name>
</gene>
<organism evidence="2">
    <name type="scientific">plant metagenome</name>
    <dbReference type="NCBI Taxonomy" id="1297885"/>
    <lineage>
        <taxon>unclassified sequences</taxon>
        <taxon>metagenomes</taxon>
        <taxon>organismal metagenomes</taxon>
    </lineage>
</organism>
<proteinExistence type="predicted"/>
<dbReference type="EMBL" id="CAADIC010000020">
    <property type="protein sequence ID" value="VFR36119.1"/>
    <property type="molecule type" value="Genomic_DNA"/>
</dbReference>
<sequence length="57" mass="6312">MPPPRPATPRDRPVAASSACITYLLSFPGIMPTTAALRRLRFWNRQALRMPRSAGSC</sequence>
<dbReference type="EMBL" id="CAADIL010000001">
    <property type="protein sequence ID" value="VFR60563.1"/>
    <property type="molecule type" value="Genomic_DNA"/>
</dbReference>
<keyword evidence="1" id="KW-1133">Transmembrane helix</keyword>
<name>A0A484QH52_9ZZZZ</name>
<evidence type="ECO:0000313" key="4">
    <source>
        <dbReference type="EMBL" id="VFR81102.1"/>
    </source>
</evidence>
<evidence type="ECO:0000313" key="2">
    <source>
        <dbReference type="EMBL" id="VFR36119.1"/>
    </source>
</evidence>
<protein>
    <submittedName>
        <fullName evidence="2">Uncharacterized protein</fullName>
    </submittedName>
</protein>
<keyword evidence="1" id="KW-0472">Membrane</keyword>
<dbReference type="EMBL" id="CAADIJ010000022">
    <property type="protein sequence ID" value="VFR81102.1"/>
    <property type="molecule type" value="Genomic_DNA"/>
</dbReference>
<accession>A0A484QH52</accession>
<reference evidence="2" key="1">
    <citation type="submission" date="2019-03" db="EMBL/GenBank/DDBJ databases">
        <authorList>
            <person name="Danneels B."/>
        </authorList>
    </citation>
    <scope>NUCLEOTIDE SEQUENCE</scope>
</reference>
<evidence type="ECO:0000313" key="3">
    <source>
        <dbReference type="EMBL" id="VFR60563.1"/>
    </source>
</evidence>
<feature type="transmembrane region" description="Helical" evidence="1">
    <location>
        <begin position="15"/>
        <end position="37"/>
    </location>
</feature>
<keyword evidence="1" id="KW-0812">Transmembrane</keyword>
<evidence type="ECO:0000256" key="1">
    <source>
        <dbReference type="SAM" id="Phobius"/>
    </source>
</evidence>
<dbReference type="AlphaFoldDB" id="A0A484QH52"/>